<protein>
    <submittedName>
        <fullName evidence="1">Uncharacterized protein</fullName>
    </submittedName>
</protein>
<organism evidence="1">
    <name type="scientific">Brassica oleracea</name>
    <name type="common">Wild cabbage</name>
    <dbReference type="NCBI Taxonomy" id="3712"/>
    <lineage>
        <taxon>Eukaryota</taxon>
        <taxon>Viridiplantae</taxon>
        <taxon>Streptophyta</taxon>
        <taxon>Embryophyta</taxon>
        <taxon>Tracheophyta</taxon>
        <taxon>Spermatophyta</taxon>
        <taxon>Magnoliopsida</taxon>
        <taxon>eudicotyledons</taxon>
        <taxon>Gunneridae</taxon>
        <taxon>Pentapetalae</taxon>
        <taxon>rosids</taxon>
        <taxon>malvids</taxon>
        <taxon>Brassicales</taxon>
        <taxon>Brassicaceae</taxon>
        <taxon>Brassiceae</taxon>
        <taxon>Brassica</taxon>
    </lineage>
</organism>
<reference evidence="1" key="1">
    <citation type="submission" date="2018-11" db="EMBL/GenBank/DDBJ databases">
        <authorList>
            <consortium name="Genoscope - CEA"/>
            <person name="William W."/>
        </authorList>
    </citation>
    <scope>NUCLEOTIDE SEQUENCE</scope>
</reference>
<sequence>MRPIASRKVDILDKRSCASQEAINGSTIIAFEYTIPKGEIVTFHEHEL</sequence>
<gene>
    <name evidence="1" type="ORF">BOLC7T43739H</name>
</gene>
<proteinExistence type="predicted"/>
<dbReference type="AlphaFoldDB" id="A0A3P6F470"/>
<name>A0A3P6F470_BRAOL</name>
<evidence type="ECO:0000313" key="1">
    <source>
        <dbReference type="EMBL" id="VDD38179.1"/>
    </source>
</evidence>
<accession>A0A3P6F470</accession>
<dbReference type="EMBL" id="LR031876">
    <property type="protein sequence ID" value="VDD38179.1"/>
    <property type="molecule type" value="Genomic_DNA"/>
</dbReference>